<dbReference type="RefSeq" id="WP_104503746.1">
    <property type="nucleotide sequence ID" value="NZ_CP018049.1"/>
</dbReference>
<dbReference type="Gene3D" id="1.10.10.60">
    <property type="entry name" value="Homeodomain-like"/>
    <property type="match status" value="1"/>
</dbReference>
<dbReference type="InterPro" id="IPR018060">
    <property type="entry name" value="HTH_AraC"/>
</dbReference>
<dbReference type="InterPro" id="IPR009057">
    <property type="entry name" value="Homeodomain-like_sf"/>
</dbReference>
<feature type="domain" description="HTH araC/xylS-type" evidence="3">
    <location>
        <begin position="216"/>
        <end position="314"/>
    </location>
</feature>
<dbReference type="InterPro" id="IPR002818">
    <property type="entry name" value="DJ-1/PfpI"/>
</dbReference>
<protein>
    <submittedName>
        <fullName evidence="4">AraC family transcriptional regulator</fullName>
    </submittedName>
</protein>
<dbReference type="PANTHER" id="PTHR43130:SF3">
    <property type="entry name" value="HTH-TYPE TRANSCRIPTIONAL REGULATOR RV1931C"/>
    <property type="match status" value="1"/>
</dbReference>
<dbReference type="InterPro" id="IPR029062">
    <property type="entry name" value="Class_I_gatase-like"/>
</dbReference>
<dbReference type="PROSITE" id="PS01124">
    <property type="entry name" value="HTH_ARAC_FAMILY_2"/>
    <property type="match status" value="1"/>
</dbReference>
<evidence type="ECO:0000256" key="2">
    <source>
        <dbReference type="ARBA" id="ARBA00023163"/>
    </source>
</evidence>
<evidence type="ECO:0000313" key="4">
    <source>
        <dbReference type="EMBL" id="AUZ47240.1"/>
    </source>
</evidence>
<organism evidence="4 5">
    <name type="scientific">Pseudomonas orientalis</name>
    <dbReference type="NCBI Taxonomy" id="76758"/>
    <lineage>
        <taxon>Bacteria</taxon>
        <taxon>Pseudomonadati</taxon>
        <taxon>Pseudomonadota</taxon>
        <taxon>Gammaproteobacteria</taxon>
        <taxon>Pseudomonadales</taxon>
        <taxon>Pseudomonadaceae</taxon>
        <taxon>Pseudomonas</taxon>
    </lineage>
</organism>
<dbReference type="GO" id="GO:0003700">
    <property type="term" value="F:DNA-binding transcription factor activity"/>
    <property type="evidence" value="ECO:0007669"/>
    <property type="project" value="InterPro"/>
</dbReference>
<dbReference type="CDD" id="cd03137">
    <property type="entry name" value="GATase1_AraC_1"/>
    <property type="match status" value="1"/>
</dbReference>
<keyword evidence="1" id="KW-0805">Transcription regulation</keyword>
<reference evidence="4 5" key="1">
    <citation type="journal article" date="2018" name="Front. Microbiol.">
        <title>Pseudomonas orientalis F9: A Potent Antagonist against Phytopathogens with Phytotoxic Effect in the Apple Flower.</title>
        <authorList>
            <person name="Zengerer V."/>
            <person name="Schmid M."/>
            <person name="Bieri M."/>
            <person name="Muller D.C."/>
            <person name="Remus-Emsermann M.N.P."/>
            <person name="Ahrens C.H."/>
            <person name="Pelludat C."/>
        </authorList>
    </citation>
    <scope>NUCLEOTIDE SEQUENCE [LARGE SCALE GENOMIC DNA]</scope>
    <source>
        <strain evidence="4 5">F9</strain>
    </source>
</reference>
<dbReference type="Gene3D" id="3.40.50.880">
    <property type="match status" value="1"/>
</dbReference>
<gene>
    <name evidence="4" type="ORF">BOP93_17130</name>
</gene>
<accession>A0A2L0RYZ6</accession>
<proteinExistence type="predicted"/>
<dbReference type="SUPFAM" id="SSF46689">
    <property type="entry name" value="Homeodomain-like"/>
    <property type="match status" value="2"/>
</dbReference>
<dbReference type="InterPro" id="IPR052158">
    <property type="entry name" value="INH-QAR"/>
</dbReference>
<evidence type="ECO:0000313" key="5">
    <source>
        <dbReference type="Proteomes" id="UP000239888"/>
    </source>
</evidence>
<dbReference type="PANTHER" id="PTHR43130">
    <property type="entry name" value="ARAC-FAMILY TRANSCRIPTIONAL REGULATOR"/>
    <property type="match status" value="1"/>
</dbReference>
<sequence length="318" mass="34775">MRITLLAFPRVQLLDVVGPADVFAEAARQLGNPRAYRVEVIGADKGMIKSSSGLKLGIDETFKTHKGRIDTLLVAGSPHIDEIAHDPVVQDWLRRQAKSVRRIGSVCSGAFLLAAAGLLDGRHVTTHWNSSAKLAEQYPQTRVDPDSIYIKDGNIYTSAGVTAGMDLALALVEEDHGRELALSVAREMVMFFKRPGGQSQFSAHLAAQTAERSVIADVQNYVVEHLKTDLSVPVLAARAGMSERNFARIFKAEAGSTPAEFVELARIDTARRLIEGSDVSLKRLADTVGYANTDGFRRAFRRRLGVGPSDYRKRFSSV</sequence>
<dbReference type="Pfam" id="PF12833">
    <property type="entry name" value="HTH_18"/>
    <property type="match status" value="1"/>
</dbReference>
<keyword evidence="2" id="KW-0804">Transcription</keyword>
<dbReference type="KEGG" id="poi:BOP93_17130"/>
<dbReference type="GO" id="GO:0043565">
    <property type="term" value="F:sequence-specific DNA binding"/>
    <property type="evidence" value="ECO:0007669"/>
    <property type="project" value="InterPro"/>
</dbReference>
<dbReference type="Proteomes" id="UP000239888">
    <property type="component" value="Chromosome"/>
</dbReference>
<evidence type="ECO:0000259" key="3">
    <source>
        <dbReference type="PROSITE" id="PS01124"/>
    </source>
</evidence>
<dbReference type="SMART" id="SM00342">
    <property type="entry name" value="HTH_ARAC"/>
    <property type="match status" value="1"/>
</dbReference>
<evidence type="ECO:0000256" key="1">
    <source>
        <dbReference type="ARBA" id="ARBA00023015"/>
    </source>
</evidence>
<name>A0A2L0RYZ6_9PSED</name>
<dbReference type="SUPFAM" id="SSF52317">
    <property type="entry name" value="Class I glutamine amidotransferase-like"/>
    <property type="match status" value="1"/>
</dbReference>
<dbReference type="EMBL" id="CP018049">
    <property type="protein sequence ID" value="AUZ47240.1"/>
    <property type="molecule type" value="Genomic_DNA"/>
</dbReference>
<dbReference type="AlphaFoldDB" id="A0A2L0RYZ6"/>
<dbReference type="Pfam" id="PF01965">
    <property type="entry name" value="DJ-1_PfpI"/>
    <property type="match status" value="1"/>
</dbReference>